<protein>
    <submittedName>
        <fullName evidence="2">Uncharacterized protein</fullName>
    </submittedName>
</protein>
<proteinExistence type="predicted"/>
<feature type="compositionally biased region" description="Polar residues" evidence="1">
    <location>
        <begin position="814"/>
        <end position="831"/>
    </location>
</feature>
<dbReference type="EMBL" id="JAUBYV010000001">
    <property type="protein sequence ID" value="KAK2629814.1"/>
    <property type="molecule type" value="Genomic_DNA"/>
</dbReference>
<feature type="compositionally biased region" description="Basic residues" evidence="1">
    <location>
        <begin position="1"/>
        <end position="12"/>
    </location>
</feature>
<feature type="region of interest" description="Disordered" evidence="1">
    <location>
        <begin position="128"/>
        <end position="198"/>
    </location>
</feature>
<evidence type="ECO:0000256" key="1">
    <source>
        <dbReference type="SAM" id="MobiDB-lite"/>
    </source>
</evidence>
<comment type="caution">
    <text evidence="2">The sequence shown here is derived from an EMBL/GenBank/DDBJ whole genome shotgun (WGS) entry which is preliminary data.</text>
</comment>
<feature type="region of interest" description="Disordered" evidence="1">
    <location>
        <begin position="1"/>
        <end position="85"/>
    </location>
</feature>
<feature type="region of interest" description="Disordered" evidence="1">
    <location>
        <begin position="333"/>
        <end position="392"/>
    </location>
</feature>
<feature type="compositionally biased region" description="Polar residues" evidence="1">
    <location>
        <begin position="353"/>
        <end position="377"/>
    </location>
</feature>
<feature type="compositionally biased region" description="Acidic residues" evidence="1">
    <location>
        <begin position="482"/>
        <end position="491"/>
    </location>
</feature>
<accession>A0AAD9T723</accession>
<reference evidence="2" key="1">
    <citation type="submission" date="2023-06" db="EMBL/GenBank/DDBJ databases">
        <title>Draft genome of Marssonina rosae.</title>
        <authorList>
            <person name="Cheng Q."/>
        </authorList>
    </citation>
    <scope>NUCLEOTIDE SEQUENCE</scope>
    <source>
        <strain evidence="2">R4</strain>
    </source>
</reference>
<feature type="region of interest" description="Disordered" evidence="1">
    <location>
        <begin position="470"/>
        <end position="504"/>
    </location>
</feature>
<sequence>MFAKLRPHHRRSPSTPTSPAEQASDQASYEGHAHPQLQRYQDGIILEQPVTRPRPPPLHPVRHTATVEGGSKAQRGPIDGDLQTQPGTTAWEILEREQYVFNNLGRLPYTGTQRPESVGNAIHTDLTSPQYSKQQSGMSQHTLKHGPTDPDSESAPSPELQAHSGHGHAFRKSQPGFSSTASMWGEPTPAQPRPGRARLNLLNPMSLLARRRTSQAVSQMTPQSLVSHKNEAKFNETFDPRIRGTVVHDFSAPRGPRRNLSNMEARTQGGLGQNLHNQTSPNLDLTSASEEEVSPWSGGNHTPVFKENFEEEQNSNSGPHARKASDLIDDRDLIDLPWPQPPYARELQKPKEPSSTSEANNGAQRQLQDSSNISAQNPVPAIPHMPERPPPLPPNISASLPVEARRIVVDPSATPPKAGSTRIGRPRNLSEVSAKDNIPRHMKSTSSRFSFDIIGAAKQERLLEDRHRKKALEKKSKKPTDEDGQLEDEFETGYNYGTMDDDSGLEERIPGINAELDEAYSYDDVGFEEPIPLSGLDEDPCEFSEGGGNLGGFTFQQSSLETPVSPPSPTMMSTPRDADGEFIGFAMSNNSFWASQGLQFANSPTSPMPSDIKLMDPPAIQDLELQTVDMHKSDQSALRSSLSANLIEQFPRPATFDDDDLYFDDGIISGPGDSDEIEFDESVFDNIDTDQYGRPLKSLSSLPTLYSPPMLAAGPSPSFNKCTEEMGDVENPTSPTPLTIKGLAPQPSISEHSVSHQGSMGPPLLPAQTLTKDTLAAYQSALAAAAFDAAANGKFRRDSMNLSEQEDAQPGLVTDSSQASHNEPFSPSNDYEQLADDFNYDDALDDDAIIAAANAEALANDDEGFYGQEFGFYSAPLSNEAEFGGYFGPRGSAGATRGLSNRVVSREPNLTPITERSEYSNRNSFMSLAMCGRDSVVSPGLAQLTNMLRSPGAEYEDSDMSFDALLRLRRGAWGGSQASLHSSNGGSLKSAVGVDDGSPVGSVPPCGQGAANLPLGYPNSNQHGGGSYWRRTSTFSLQSEGASAISSPPASPTLTMAFSPLDRIKERDSGETFREHEIHSERKEAETETYEVQSDAGIDMEGENGKEAFREHVHTGSNKRITCTQDGAPVFRGGTWMSE</sequence>
<name>A0AAD9T723_9HELO</name>
<feature type="compositionally biased region" description="Polar residues" evidence="1">
    <location>
        <begin position="274"/>
        <end position="288"/>
    </location>
</feature>
<feature type="compositionally biased region" description="Pro residues" evidence="1">
    <location>
        <begin position="380"/>
        <end position="392"/>
    </location>
</feature>
<gene>
    <name evidence="2" type="ORF">QTJ16_000634</name>
</gene>
<feature type="region of interest" description="Disordered" evidence="1">
    <location>
        <begin position="1068"/>
        <end position="1088"/>
    </location>
</feature>
<feature type="compositionally biased region" description="Polar residues" evidence="1">
    <location>
        <begin position="13"/>
        <end position="27"/>
    </location>
</feature>
<dbReference type="Proteomes" id="UP001285354">
    <property type="component" value="Unassembled WGS sequence"/>
</dbReference>
<feature type="region of interest" description="Disordered" evidence="1">
    <location>
        <begin position="803"/>
        <end position="833"/>
    </location>
</feature>
<evidence type="ECO:0000313" key="2">
    <source>
        <dbReference type="EMBL" id="KAK2629814.1"/>
    </source>
</evidence>
<evidence type="ECO:0000313" key="3">
    <source>
        <dbReference type="Proteomes" id="UP001285354"/>
    </source>
</evidence>
<feature type="compositionally biased region" description="Polar residues" evidence="1">
    <location>
        <begin position="128"/>
        <end position="141"/>
    </location>
</feature>
<feature type="compositionally biased region" description="Basic and acidic residues" evidence="1">
    <location>
        <begin position="1068"/>
        <end position="1086"/>
    </location>
</feature>
<organism evidence="2 3">
    <name type="scientific">Diplocarpon rosae</name>
    <dbReference type="NCBI Taxonomy" id="946125"/>
    <lineage>
        <taxon>Eukaryota</taxon>
        <taxon>Fungi</taxon>
        <taxon>Dikarya</taxon>
        <taxon>Ascomycota</taxon>
        <taxon>Pezizomycotina</taxon>
        <taxon>Leotiomycetes</taxon>
        <taxon>Helotiales</taxon>
        <taxon>Drepanopezizaceae</taxon>
        <taxon>Diplocarpon</taxon>
    </lineage>
</organism>
<keyword evidence="3" id="KW-1185">Reference proteome</keyword>
<dbReference type="AlphaFoldDB" id="A0AAD9T723"/>
<feature type="region of interest" description="Disordered" evidence="1">
    <location>
        <begin position="268"/>
        <end position="304"/>
    </location>
</feature>